<proteinExistence type="predicted"/>
<keyword evidence="2" id="KW-1185">Reference proteome</keyword>
<gene>
    <name evidence="1" type="ORF">ACH24_02125</name>
</gene>
<dbReference type="AlphaFoldDB" id="A0AAC8VDG8"/>
<evidence type="ECO:0008006" key="3">
    <source>
        <dbReference type="Google" id="ProtNLM"/>
    </source>
</evidence>
<protein>
    <recommendedName>
        <fullName evidence="3">Alpha/beta hydrolase</fullName>
    </recommendedName>
</protein>
<dbReference type="KEGG" id="fper:ACH24_02125"/>
<dbReference type="Proteomes" id="UP000242800">
    <property type="component" value="Chromosome"/>
</dbReference>
<accession>A0AAC8VDG8</accession>
<evidence type="ECO:0000313" key="1">
    <source>
        <dbReference type="EMBL" id="ALB01559.1"/>
    </source>
</evidence>
<evidence type="ECO:0000313" key="2">
    <source>
        <dbReference type="Proteomes" id="UP000242800"/>
    </source>
</evidence>
<sequence>MIYYRYKTIQSLLNNVSNNKFQLIKYYSNNISNKPKMIFIHPAFGGCEMYQDFINRLANDY</sequence>
<reference evidence="1 2" key="1">
    <citation type="journal article" date="2016" name="Int. J. Syst. Evol. Microbiol.">
        <title>Reclassification of Wolbachia persica as Francisella persica comb. nov. and emended description of the family Francisellaceae.</title>
        <authorList>
            <person name="Larson M.A."/>
            <person name="Nalbantoglu U."/>
            <person name="Sayood K."/>
            <person name="Zentz E.B."/>
            <person name="Cer R.Z."/>
            <person name="Iwen P.C."/>
            <person name="Francesconi S.C."/>
            <person name="Bishop-Lilly K.A."/>
            <person name="Mokashi V.P."/>
            <person name="Sjostedt A."/>
            <person name="Hinrichs S.H."/>
        </authorList>
    </citation>
    <scope>NUCLEOTIDE SEQUENCE [LARGE SCALE GENOMIC DNA]</scope>
    <source>
        <strain evidence="1 2">FSC845</strain>
    </source>
</reference>
<dbReference type="EMBL" id="CP012505">
    <property type="protein sequence ID" value="ALB01559.1"/>
    <property type="molecule type" value="Genomic_DNA"/>
</dbReference>
<organism evidence="1 2">
    <name type="scientific">Francisella persica ATCC VR-331</name>
    <dbReference type="NCBI Taxonomy" id="1086726"/>
    <lineage>
        <taxon>Bacteria</taxon>
        <taxon>Pseudomonadati</taxon>
        <taxon>Pseudomonadota</taxon>
        <taxon>Gammaproteobacteria</taxon>
        <taxon>Thiotrichales</taxon>
        <taxon>Francisellaceae</taxon>
        <taxon>Francisella</taxon>
    </lineage>
</organism>
<name>A0AAC8VDG8_9GAMM</name>